<reference evidence="2" key="1">
    <citation type="submission" date="2022-11" db="UniProtKB">
        <authorList>
            <consortium name="WormBaseParasite"/>
        </authorList>
    </citation>
    <scope>IDENTIFICATION</scope>
</reference>
<dbReference type="WBParaSite" id="PS1159_v2.g1352.t1">
    <property type="protein sequence ID" value="PS1159_v2.g1352.t1"/>
    <property type="gene ID" value="PS1159_v2.g1352"/>
</dbReference>
<sequence length="93" mass="11135">MKNLLISGNRFYCSICSASNSNVNSSGNSRRRHLFLLLFLNRLKFKLLFVQVEFLFYWDFFEKGCEAEEVFVEVIQIGQRFYKQKGFIKRDFN</sequence>
<organism evidence="1 2">
    <name type="scientific">Panagrolaimus sp. PS1159</name>
    <dbReference type="NCBI Taxonomy" id="55785"/>
    <lineage>
        <taxon>Eukaryota</taxon>
        <taxon>Metazoa</taxon>
        <taxon>Ecdysozoa</taxon>
        <taxon>Nematoda</taxon>
        <taxon>Chromadorea</taxon>
        <taxon>Rhabditida</taxon>
        <taxon>Tylenchina</taxon>
        <taxon>Panagrolaimomorpha</taxon>
        <taxon>Panagrolaimoidea</taxon>
        <taxon>Panagrolaimidae</taxon>
        <taxon>Panagrolaimus</taxon>
    </lineage>
</organism>
<proteinExistence type="predicted"/>
<dbReference type="Proteomes" id="UP000887580">
    <property type="component" value="Unplaced"/>
</dbReference>
<protein>
    <submittedName>
        <fullName evidence="2">Uncharacterized protein</fullName>
    </submittedName>
</protein>
<evidence type="ECO:0000313" key="1">
    <source>
        <dbReference type="Proteomes" id="UP000887580"/>
    </source>
</evidence>
<evidence type="ECO:0000313" key="2">
    <source>
        <dbReference type="WBParaSite" id="PS1159_v2.g1352.t1"/>
    </source>
</evidence>
<name>A0AC35F3J2_9BILA</name>
<accession>A0AC35F3J2</accession>